<keyword evidence="2" id="KW-0540">Nuclease</keyword>
<keyword evidence="3" id="KW-1185">Reference proteome</keyword>
<dbReference type="GO" id="GO:0008270">
    <property type="term" value="F:zinc ion binding"/>
    <property type="evidence" value="ECO:0007669"/>
    <property type="project" value="InterPro"/>
</dbReference>
<sequence>MSNVALKKRPNEHKKAQKLVKQRDGNECEICGKIGEIAHGHHVIAYSDGGPADLTNMMTLCPDCHRAYHNGEIKVDIWRF</sequence>
<protein>
    <submittedName>
        <fullName evidence="2">HNH endonuclease</fullName>
    </submittedName>
</protein>
<dbReference type="InterPro" id="IPR003615">
    <property type="entry name" value="HNH_nuc"/>
</dbReference>
<keyword evidence="2" id="KW-0255">Endonuclease</keyword>
<dbReference type="GO" id="GO:0004519">
    <property type="term" value="F:endonuclease activity"/>
    <property type="evidence" value="ECO:0007669"/>
    <property type="project" value="UniProtKB-KW"/>
</dbReference>
<proteinExistence type="predicted"/>
<dbReference type="GO" id="GO:0003676">
    <property type="term" value="F:nucleic acid binding"/>
    <property type="evidence" value="ECO:0007669"/>
    <property type="project" value="InterPro"/>
</dbReference>
<name>B5W3B8_LIMMA</name>
<evidence type="ECO:0000259" key="1">
    <source>
        <dbReference type="SMART" id="SM00507"/>
    </source>
</evidence>
<dbReference type="AlphaFoldDB" id="B5W3B8"/>
<dbReference type="Gene3D" id="1.10.30.50">
    <property type="match status" value="1"/>
</dbReference>
<accession>B5W3B8</accession>
<dbReference type="Proteomes" id="UP000004061">
    <property type="component" value="Unassembled WGS sequence"/>
</dbReference>
<organism evidence="2 3">
    <name type="scientific">Limnospira maxima CS-328</name>
    <dbReference type="NCBI Taxonomy" id="513049"/>
    <lineage>
        <taxon>Bacteria</taxon>
        <taxon>Bacillati</taxon>
        <taxon>Cyanobacteriota</taxon>
        <taxon>Cyanophyceae</taxon>
        <taxon>Oscillatoriophycideae</taxon>
        <taxon>Oscillatoriales</taxon>
        <taxon>Sirenicapillariaceae</taxon>
        <taxon>Limnospira</taxon>
    </lineage>
</organism>
<reference evidence="2 3" key="1">
    <citation type="journal article" date="2011" name="Appl. Environ. Microbiol.">
        <title>Contribution of a Sodium Ion Gradient to Energy Conservation during Fermentation in the Cyanobacterium Arthrospira (Spirulina) maxima CS-328.</title>
        <authorList>
            <person name="Carrieri D."/>
            <person name="Ananyev G."/>
            <person name="Lenz O."/>
            <person name="Bryant D.A."/>
            <person name="Dismukes G.C."/>
        </authorList>
    </citation>
    <scope>NUCLEOTIDE SEQUENCE [LARGE SCALE GENOMIC DNA]</scope>
    <source>
        <strain evidence="2 3">CS-328</strain>
    </source>
</reference>
<gene>
    <name evidence="2" type="ORF">AmaxDRAFT_3266</name>
</gene>
<dbReference type="InterPro" id="IPR002711">
    <property type="entry name" value="HNH"/>
</dbReference>
<feature type="domain" description="HNH nuclease" evidence="1">
    <location>
        <begin position="15"/>
        <end position="66"/>
    </location>
</feature>
<evidence type="ECO:0000313" key="3">
    <source>
        <dbReference type="Proteomes" id="UP000004061"/>
    </source>
</evidence>
<comment type="caution">
    <text evidence="2">The sequence shown here is derived from an EMBL/GenBank/DDBJ whole genome shotgun (WGS) entry which is preliminary data.</text>
</comment>
<evidence type="ECO:0000313" key="2">
    <source>
        <dbReference type="EMBL" id="EDZ94036.1"/>
    </source>
</evidence>
<dbReference type="EMBL" id="ABYK01000024">
    <property type="protein sequence ID" value="EDZ94036.1"/>
    <property type="molecule type" value="Genomic_DNA"/>
</dbReference>
<dbReference type="SMART" id="SM00507">
    <property type="entry name" value="HNHc"/>
    <property type="match status" value="1"/>
</dbReference>
<dbReference type="CDD" id="cd00085">
    <property type="entry name" value="HNHc"/>
    <property type="match status" value="1"/>
</dbReference>
<keyword evidence="2" id="KW-0378">Hydrolase</keyword>
<dbReference type="RefSeq" id="WP_006669670.1">
    <property type="nucleotide sequence ID" value="NZ_ABYK01000024.1"/>
</dbReference>
<dbReference type="Pfam" id="PF01844">
    <property type="entry name" value="HNH"/>
    <property type="match status" value="1"/>
</dbReference>